<gene>
    <name evidence="2" type="ORF">WAX78_23305</name>
</gene>
<proteinExistence type="predicted"/>
<protein>
    <submittedName>
        <fullName evidence="2">DUF3973 domain-containing protein</fullName>
    </submittedName>
</protein>
<dbReference type="Proteomes" id="UP001367922">
    <property type="component" value="Unassembled WGS sequence"/>
</dbReference>
<evidence type="ECO:0000313" key="2">
    <source>
        <dbReference type="EMBL" id="MEI4832319.1"/>
    </source>
</evidence>
<dbReference type="InterPro" id="IPR025003">
    <property type="entry name" value="DUF3973"/>
</dbReference>
<feature type="domain" description="DUF3973" evidence="1">
    <location>
        <begin position="1"/>
        <end position="40"/>
    </location>
</feature>
<name>A0ABU8G4F2_9BACI</name>
<organism evidence="2 3">
    <name type="scientific">Bacillus yunxiaonensis</name>
    <dbReference type="NCBI Taxonomy" id="3127665"/>
    <lineage>
        <taxon>Bacteria</taxon>
        <taxon>Bacillati</taxon>
        <taxon>Bacillota</taxon>
        <taxon>Bacilli</taxon>
        <taxon>Bacillales</taxon>
        <taxon>Bacillaceae</taxon>
        <taxon>Bacillus</taxon>
    </lineage>
</organism>
<sequence>MYYCISCSEIHYKRNATDKVFENGFYIDPFGGRRLHLGMCQSALKHEVPIPHELEVEIPDAHTTLNDFPLTHVTPL</sequence>
<accession>A0ABU8G4F2</accession>
<dbReference type="Pfam" id="PF13119">
    <property type="entry name" value="DUF3973"/>
    <property type="match status" value="1"/>
</dbReference>
<keyword evidence="3" id="KW-1185">Reference proteome</keyword>
<dbReference type="EMBL" id="JBAWSV010000012">
    <property type="protein sequence ID" value="MEI4832319.1"/>
    <property type="molecule type" value="Genomic_DNA"/>
</dbReference>
<reference evidence="2 3" key="1">
    <citation type="submission" date="2024-01" db="EMBL/GenBank/DDBJ databases">
        <title>Seven novel Bacillus-like species.</title>
        <authorList>
            <person name="Liu G."/>
        </authorList>
    </citation>
    <scope>NUCLEOTIDE SEQUENCE [LARGE SCALE GENOMIC DNA]</scope>
    <source>
        <strain evidence="2 3">FJAT-53711</strain>
    </source>
</reference>
<comment type="caution">
    <text evidence="2">The sequence shown here is derived from an EMBL/GenBank/DDBJ whole genome shotgun (WGS) entry which is preliminary data.</text>
</comment>
<evidence type="ECO:0000313" key="3">
    <source>
        <dbReference type="Proteomes" id="UP001367922"/>
    </source>
</evidence>
<evidence type="ECO:0000259" key="1">
    <source>
        <dbReference type="Pfam" id="PF13119"/>
    </source>
</evidence>
<dbReference type="RefSeq" id="WP_336484451.1">
    <property type="nucleotide sequence ID" value="NZ_JBAWSV010000012.1"/>
</dbReference>